<evidence type="ECO:0000256" key="1">
    <source>
        <dbReference type="SAM" id="MobiDB-lite"/>
    </source>
</evidence>
<gene>
    <name evidence="2" type="ORF">OLEA9_A056956</name>
</gene>
<proteinExistence type="predicted"/>
<feature type="region of interest" description="Disordered" evidence="1">
    <location>
        <begin position="563"/>
        <end position="591"/>
    </location>
</feature>
<sequence length="1170" mass="133414">MESLNSIVSINCQISSKIPFLSHNFPFTTWKNMKYPSKVTVPNSRSPSLQPQFILCLPCSKKFQVSAHFGRPTNRQNYLRKKLTEPQQQVNDIENPVHKFNEIDIPESNFDSYGKENSNLDKMSNLDKSFGDNNVERGSVIEPETEPRRKILGESVLWNKLESWVEQYKKDTEMWGIGTGPIFTAFQDTEGKIKRVIVNEDEILRRSQVNPGDDNETEGLAEVNFKISFAKDLAREMERGSGVIPKNSSVVKFVMSGEKSDFLDVIQGVKIKPGTFSRMSRVGFIVLCGLFVVWAVRGVFTFREDSEEYTRLEKEMLRRKMKARMEREKMVKGSVEVMQDSTESTSVYLRRPQLDKEEVVNNIIKANVLDNELAVMEYSGYKPNNFNDKIEEIRAMARHARELEQKGSSEDNSDGEDGGARSHNDLPNGQAMDITDSEETSMLTSFGDFKENIGLPTDEASIEEIPMQICNISNSDDSENSTLEVSNMKLGLNSSYLNEVNLHSGKSSVRTKLRVIKSVKEAREYLSRKNDKADVNQEHVARIKEQVDTVLVIPSTNEASDNNIKFSDSSFLSGSHKDSSSEVKEHASANNGDFEVVDGKVNGLNYLDNSWMPSGHGVSLSSQNRGHEDSSLLEKASSSHEKHNSEGTENIAAGMDLEMPETTNSNEVNGGSAKIASSRNKENWIEKNFQEFEPIVQKIGAGFRDNYWMARENTNQELELKSLGDDNELEWMKDEKLRDIVFKVRENELSGRDPFYLVDEEDKCSFFAGLEKKVEQENEKLMNLHKYFHSNIENLDYGADGISLYDPPEKIIPRWKVPPAEKNPEFLNNFLEQRKELLGESINNSFLVKKTDQNVLQKSEEPSSHDNMPRSKDVSDGSTELRKEATISSKTIIEGSDGSMRAGKRSGREYWQHTKKWSQGFLESYNAETDPEVRGVMKEMGKDLDRWITEKEIQEAADLMDKIPEKGRKFVKEKLEKVKREMELFGPQAVVNKYREYAEEKEEDYLWWLDLPFVLCIELYTVENGEQRVGFYSLEMAADLELDPKQYHVIAFEDAGDCKNLCYIIQAQMEILGNGNAFVVARPPKDAFREAKANGFSVTVIRKGQLQLNVDQTLEEVEELILEIGSKIYHDKIMQDRSVDINGLMKGVFGISKPTKRKRSKRKLKRRTKL</sequence>
<dbReference type="Gramene" id="OE9A056956T2">
    <property type="protein sequence ID" value="OE9A056956C2"/>
    <property type="gene ID" value="OE9A056956"/>
</dbReference>
<feature type="compositionally biased region" description="Basic and acidic residues" evidence="1">
    <location>
        <begin position="858"/>
        <end position="885"/>
    </location>
</feature>
<dbReference type="Gramene" id="OE9A056956T3">
    <property type="protein sequence ID" value="OE9A056956C3"/>
    <property type="gene ID" value="OE9A056956"/>
</dbReference>
<feature type="compositionally biased region" description="Basic and acidic residues" evidence="1">
    <location>
        <begin position="575"/>
        <end position="587"/>
    </location>
</feature>
<evidence type="ECO:0000313" key="3">
    <source>
        <dbReference type="Proteomes" id="UP000594638"/>
    </source>
</evidence>
<dbReference type="AlphaFoldDB" id="A0A8S0VHS2"/>
<dbReference type="PANTHER" id="PTHR34962:SF1">
    <property type="entry name" value="EMBRYO DEFECTIVE 1703-RELATED"/>
    <property type="match status" value="1"/>
</dbReference>
<evidence type="ECO:0000313" key="2">
    <source>
        <dbReference type="EMBL" id="CAA3031564.1"/>
    </source>
</evidence>
<protein>
    <recommendedName>
        <fullName evidence="4">Embryo defective 1703</fullName>
    </recommendedName>
</protein>
<reference evidence="2 3" key="1">
    <citation type="submission" date="2019-12" db="EMBL/GenBank/DDBJ databases">
        <authorList>
            <person name="Alioto T."/>
            <person name="Alioto T."/>
            <person name="Gomez Garrido J."/>
        </authorList>
    </citation>
    <scope>NUCLEOTIDE SEQUENCE [LARGE SCALE GENOMIC DNA]</scope>
</reference>
<feature type="compositionally biased region" description="Basic and acidic residues" evidence="1">
    <location>
        <begin position="625"/>
        <end position="646"/>
    </location>
</feature>
<dbReference type="Proteomes" id="UP000594638">
    <property type="component" value="Unassembled WGS sequence"/>
</dbReference>
<feature type="region of interest" description="Disordered" evidence="1">
    <location>
        <begin position="401"/>
        <end position="432"/>
    </location>
</feature>
<feature type="region of interest" description="Disordered" evidence="1">
    <location>
        <begin position="853"/>
        <end position="904"/>
    </location>
</feature>
<accession>A0A8S0VHS2</accession>
<dbReference type="OrthoDB" id="611606at2759"/>
<evidence type="ECO:0008006" key="4">
    <source>
        <dbReference type="Google" id="ProtNLM"/>
    </source>
</evidence>
<comment type="caution">
    <text evidence="2">The sequence shown here is derived from an EMBL/GenBank/DDBJ whole genome shotgun (WGS) entry which is preliminary data.</text>
</comment>
<organism evidence="2 3">
    <name type="scientific">Olea europaea subsp. europaea</name>
    <dbReference type="NCBI Taxonomy" id="158383"/>
    <lineage>
        <taxon>Eukaryota</taxon>
        <taxon>Viridiplantae</taxon>
        <taxon>Streptophyta</taxon>
        <taxon>Embryophyta</taxon>
        <taxon>Tracheophyta</taxon>
        <taxon>Spermatophyta</taxon>
        <taxon>Magnoliopsida</taxon>
        <taxon>eudicotyledons</taxon>
        <taxon>Gunneridae</taxon>
        <taxon>Pentapetalae</taxon>
        <taxon>asterids</taxon>
        <taxon>lamiids</taxon>
        <taxon>Lamiales</taxon>
        <taxon>Oleaceae</taxon>
        <taxon>Oleeae</taxon>
        <taxon>Olea</taxon>
    </lineage>
</organism>
<keyword evidence="3" id="KW-1185">Reference proteome</keyword>
<feature type="region of interest" description="Disordered" evidence="1">
    <location>
        <begin position="616"/>
        <end position="646"/>
    </location>
</feature>
<dbReference type="PANTHER" id="PTHR34962">
    <property type="entry name" value="EMBRYO DEFECTIVE 1703-RELATED"/>
    <property type="match status" value="1"/>
</dbReference>
<feature type="compositionally biased region" description="Polar residues" evidence="1">
    <location>
        <begin position="563"/>
        <end position="573"/>
    </location>
</feature>
<name>A0A8S0VHS2_OLEEU</name>
<dbReference type="EMBL" id="CACTIH010009462">
    <property type="protein sequence ID" value="CAA3031564.1"/>
    <property type="molecule type" value="Genomic_DNA"/>
</dbReference>